<feature type="compositionally biased region" description="Acidic residues" evidence="4">
    <location>
        <begin position="925"/>
        <end position="936"/>
    </location>
</feature>
<evidence type="ECO:0000313" key="6">
    <source>
        <dbReference type="EMBL" id="OAQ25264.1"/>
    </source>
</evidence>
<evidence type="ECO:0000259" key="5">
    <source>
        <dbReference type="Pfam" id="PF20147"/>
    </source>
</evidence>
<dbReference type="Pfam" id="PF20147">
    <property type="entry name" value="Crinkler"/>
    <property type="match status" value="1"/>
</dbReference>
<organism evidence="6 7">
    <name type="scientific">Linnemannia elongata AG-77</name>
    <dbReference type="NCBI Taxonomy" id="1314771"/>
    <lineage>
        <taxon>Eukaryota</taxon>
        <taxon>Fungi</taxon>
        <taxon>Fungi incertae sedis</taxon>
        <taxon>Mucoromycota</taxon>
        <taxon>Mortierellomycotina</taxon>
        <taxon>Mortierellomycetes</taxon>
        <taxon>Mortierellales</taxon>
        <taxon>Mortierellaceae</taxon>
        <taxon>Linnemannia</taxon>
    </lineage>
</organism>
<dbReference type="Proteomes" id="UP000078512">
    <property type="component" value="Unassembled WGS sequence"/>
</dbReference>
<name>A0A197JLL5_9FUNG</name>
<keyword evidence="3" id="KW-0964">Secreted</keyword>
<evidence type="ECO:0000256" key="2">
    <source>
        <dbReference type="ARBA" id="ARBA00004613"/>
    </source>
</evidence>
<reference evidence="6 7" key="1">
    <citation type="submission" date="2016-05" db="EMBL/GenBank/DDBJ databases">
        <title>Genome sequencing reveals origins of a unique bacterial endosymbiosis in the earliest lineages of terrestrial Fungi.</title>
        <authorList>
            <consortium name="DOE Joint Genome Institute"/>
            <person name="Uehling J."/>
            <person name="Gryganskyi A."/>
            <person name="Hameed K."/>
            <person name="Tschaplinski T."/>
            <person name="Misztal P."/>
            <person name="Wu S."/>
            <person name="Desiro A."/>
            <person name="Vande Pol N."/>
            <person name="Du Z.-Y."/>
            <person name="Zienkiewicz A."/>
            <person name="Zienkiewicz K."/>
            <person name="Morin E."/>
            <person name="Tisserant E."/>
            <person name="Splivallo R."/>
            <person name="Hainaut M."/>
            <person name="Henrissat B."/>
            <person name="Ohm R."/>
            <person name="Kuo A."/>
            <person name="Yan J."/>
            <person name="Lipzen A."/>
            <person name="Nolan M."/>
            <person name="Labutti K."/>
            <person name="Barry K."/>
            <person name="Goldstein A."/>
            <person name="Labbe J."/>
            <person name="Schadt C."/>
            <person name="Tuskan G."/>
            <person name="Grigoriev I."/>
            <person name="Martin F."/>
            <person name="Vilgalys R."/>
            <person name="Bonito G."/>
        </authorList>
    </citation>
    <scope>NUCLEOTIDE SEQUENCE [LARGE SCALE GENOMIC DNA]</scope>
    <source>
        <strain evidence="6 7">AG-77</strain>
    </source>
</reference>
<gene>
    <name evidence="6" type="ORF">K457DRAFT_141350</name>
</gene>
<accession>A0A197JLL5</accession>
<protein>
    <recommendedName>
        <fullName evidence="5">Crinkler effector protein N-terminal domain-containing protein</fullName>
    </recommendedName>
</protein>
<evidence type="ECO:0000256" key="4">
    <source>
        <dbReference type="SAM" id="MobiDB-lite"/>
    </source>
</evidence>
<dbReference type="EMBL" id="KV442081">
    <property type="protein sequence ID" value="OAQ25264.1"/>
    <property type="molecule type" value="Genomic_DNA"/>
</dbReference>
<dbReference type="GO" id="GO:0005576">
    <property type="term" value="C:extracellular region"/>
    <property type="evidence" value="ECO:0007669"/>
    <property type="project" value="UniProtKB-SubCell"/>
</dbReference>
<dbReference type="AlphaFoldDB" id="A0A197JLL5"/>
<evidence type="ECO:0000313" key="7">
    <source>
        <dbReference type="Proteomes" id="UP000078512"/>
    </source>
</evidence>
<sequence>MTEDRLNLFCLVDGEPQSNVFSVKPTPADTIDDLKKLIKTEKTPRFDDVAADELTLWRVSIPVVPANKHKPIVLNEVDSPTELDSTDDVSDVFPDKPPKKTIHIIVQRPPQVHAPVPVPLHARSSTPLLDDSRPGTPLSDEKWKELLAQTENNFFAPDSVNYTSLVQLLKGGLDVPITGGILGGLPFVLPRARRYTDQPSLLFLNLPESPERQNPLSTADKALERIRGLSIPLLPLFGVSGCGKTRTAIEMLSKNWGFYFNGSGTDWGSGDLLSFLDLVQQRKRYQNRDVASNTHVHILALALVLSRTMILQRCLDVAEREGTTFTCKHWMLLQVGFRTMDVLDLFDMLFTSIADVIHRHSMDITFMRTVVREGFSGLRQRLLNLTSNMPFQHSRHKILLVIDEAQNLGKEEFGTFLSQQIPSDAERQAGAASLAKYKRPILSPLVHGFYQITGDRNQFCVIPCGTGLSIFDMKWLEDSAPVPKGYQEQLGPFTDFQGWESLEQVQNYRDLVRRTLPNDEARVIFDTRVPDTSVAELFERLRGRFRPIVSAIERMIMPSSGRIDWRLAIKETEDRLSSAESQYYGKGNIAFDISRMIRRVHDFESRYAKYQNIQTTLKAFVLEHYLHGRPLLLNKEEAPLVEASVGRILSFGEETATVLDEPFALRAAVNYFRRHDPGFHSAICSLLGSGSNASVHGHQWEMTVLPSLAHVFHDKILSKTSLVRKGASSYDPILDLKAEIVGYANHLTLGTDFHRMSLDEFLDAHIHHGSRKDGKPVPPFHHPAETPSGPDVAFVLRLDNHGYCPVFVQLEMRHKMTLPGTQSAFSTVKSEAVQGHLQETMLQTFCTGNPKRFLGVVIAYPAELAGVEGTFPEVRRSERIRSAQGNDTPQCILLRIDKNNIHDLFPKNHMQALDLLKGIKRQLDQSEEGQDSDDQKDEPVTKQRRCEDDDSDMDSN</sequence>
<feature type="region of interest" description="Disordered" evidence="4">
    <location>
        <begin position="923"/>
        <end position="956"/>
    </location>
</feature>
<keyword evidence="7" id="KW-1185">Reference proteome</keyword>
<evidence type="ECO:0000256" key="1">
    <source>
        <dbReference type="ARBA" id="ARBA00004340"/>
    </source>
</evidence>
<comment type="subcellular location">
    <subcellularLocation>
        <location evidence="1">Host cell</location>
    </subcellularLocation>
    <subcellularLocation>
        <location evidence="2">Secreted</location>
    </subcellularLocation>
</comment>
<feature type="compositionally biased region" description="Basic and acidic residues" evidence="4">
    <location>
        <begin position="937"/>
        <end position="947"/>
    </location>
</feature>
<dbReference type="OrthoDB" id="2393824at2759"/>
<feature type="domain" description="Crinkler effector protein N-terminal" evidence="5">
    <location>
        <begin position="6"/>
        <end position="107"/>
    </location>
</feature>
<dbReference type="GO" id="GO:0043657">
    <property type="term" value="C:host cell"/>
    <property type="evidence" value="ECO:0007669"/>
    <property type="project" value="UniProtKB-SubCell"/>
</dbReference>
<dbReference type="InterPro" id="IPR045379">
    <property type="entry name" value="Crinkler_N"/>
</dbReference>
<evidence type="ECO:0000256" key="3">
    <source>
        <dbReference type="ARBA" id="ARBA00022525"/>
    </source>
</evidence>
<proteinExistence type="predicted"/>